<dbReference type="InterPro" id="IPR036291">
    <property type="entry name" value="NAD(P)-bd_dom_sf"/>
</dbReference>
<evidence type="ECO:0000259" key="3">
    <source>
        <dbReference type="SMART" id="SM00822"/>
    </source>
</evidence>
<dbReference type="InterPro" id="IPR057326">
    <property type="entry name" value="KR_dom"/>
</dbReference>
<name>A0ABR3XBR3_9PEZI</name>
<sequence>MSLKGKVAIVTGGSRGIGEGIAKELGKRGANVVITYASSSARAEEVVQAIKRTSDAIAIRADCMDPEAPGKVVAETIGKFGEHIDIIVNNAGAGDELYLKDTTLEHFDKVFYTNVRFPMFLVKYALPYLQRGGRIVNLSSIVARQGWKMQGAYGASKACMESLARTWAVELGQTYGITVNAVNPGPVATDMWNATPAESVPGIQTFIENTPAAPRVGEVDDIVQIVAFLCEEARSLFEADCKNILKSTGKSRSNHLGSLN</sequence>
<feature type="domain" description="Ketoreductase" evidence="3">
    <location>
        <begin position="6"/>
        <end position="185"/>
    </location>
</feature>
<evidence type="ECO:0000313" key="4">
    <source>
        <dbReference type="EMBL" id="KAL1873127.1"/>
    </source>
</evidence>
<comment type="similarity">
    <text evidence="1">Belongs to the short-chain dehydrogenases/reductases (SDR) family.</text>
</comment>
<dbReference type="Proteomes" id="UP001586593">
    <property type="component" value="Unassembled WGS sequence"/>
</dbReference>
<dbReference type="EMBL" id="JAZHXJ010000125">
    <property type="protein sequence ID" value="KAL1873127.1"/>
    <property type="molecule type" value="Genomic_DNA"/>
</dbReference>
<keyword evidence="2" id="KW-0560">Oxidoreductase</keyword>
<reference evidence="4 5" key="1">
    <citation type="journal article" date="2024" name="Commun. Biol.">
        <title>Comparative genomic analysis of thermophilic fungi reveals convergent evolutionary adaptations and gene losses.</title>
        <authorList>
            <person name="Steindorff A.S."/>
            <person name="Aguilar-Pontes M.V."/>
            <person name="Robinson A.J."/>
            <person name="Andreopoulos B."/>
            <person name="LaButti K."/>
            <person name="Kuo A."/>
            <person name="Mondo S."/>
            <person name="Riley R."/>
            <person name="Otillar R."/>
            <person name="Haridas S."/>
            <person name="Lipzen A."/>
            <person name="Grimwood J."/>
            <person name="Schmutz J."/>
            <person name="Clum A."/>
            <person name="Reid I.D."/>
            <person name="Moisan M.C."/>
            <person name="Butler G."/>
            <person name="Nguyen T.T.M."/>
            <person name="Dewar K."/>
            <person name="Conant G."/>
            <person name="Drula E."/>
            <person name="Henrissat B."/>
            <person name="Hansel C."/>
            <person name="Singer S."/>
            <person name="Hutchinson M.I."/>
            <person name="de Vries R.P."/>
            <person name="Natvig D.O."/>
            <person name="Powell A.J."/>
            <person name="Tsang A."/>
            <person name="Grigoriev I.V."/>
        </authorList>
    </citation>
    <scope>NUCLEOTIDE SEQUENCE [LARGE SCALE GENOMIC DNA]</scope>
    <source>
        <strain evidence="4 5">ATCC 24622</strain>
    </source>
</reference>
<dbReference type="PANTHER" id="PTHR48107:SF7">
    <property type="entry name" value="RE15974P"/>
    <property type="match status" value="1"/>
</dbReference>
<gene>
    <name evidence="4" type="ORF">VTK73DRAFT_1088</name>
</gene>
<dbReference type="PRINTS" id="PR00081">
    <property type="entry name" value="GDHRDH"/>
</dbReference>
<dbReference type="PRINTS" id="PR00080">
    <property type="entry name" value="SDRFAMILY"/>
</dbReference>
<proteinExistence type="inferred from homology"/>
<accession>A0ABR3XBR3</accession>
<dbReference type="SUPFAM" id="SSF51735">
    <property type="entry name" value="NAD(P)-binding Rossmann-fold domains"/>
    <property type="match status" value="1"/>
</dbReference>
<dbReference type="Pfam" id="PF13561">
    <property type="entry name" value="adh_short_C2"/>
    <property type="match status" value="1"/>
</dbReference>
<dbReference type="InterPro" id="IPR002347">
    <property type="entry name" value="SDR_fam"/>
</dbReference>
<dbReference type="PANTHER" id="PTHR48107">
    <property type="entry name" value="NADPH-DEPENDENT ALDEHYDE REDUCTASE-LIKE PROTEIN, CHLOROPLASTIC-RELATED"/>
    <property type="match status" value="1"/>
</dbReference>
<evidence type="ECO:0000313" key="5">
    <source>
        <dbReference type="Proteomes" id="UP001586593"/>
    </source>
</evidence>
<evidence type="ECO:0000256" key="2">
    <source>
        <dbReference type="ARBA" id="ARBA00023002"/>
    </source>
</evidence>
<dbReference type="Gene3D" id="3.40.50.720">
    <property type="entry name" value="NAD(P)-binding Rossmann-like Domain"/>
    <property type="match status" value="1"/>
</dbReference>
<keyword evidence="5" id="KW-1185">Reference proteome</keyword>
<protein>
    <recommendedName>
        <fullName evidence="3">Ketoreductase domain-containing protein</fullName>
    </recommendedName>
</protein>
<evidence type="ECO:0000256" key="1">
    <source>
        <dbReference type="ARBA" id="ARBA00006484"/>
    </source>
</evidence>
<comment type="caution">
    <text evidence="4">The sequence shown here is derived from an EMBL/GenBank/DDBJ whole genome shotgun (WGS) entry which is preliminary data.</text>
</comment>
<organism evidence="4 5">
    <name type="scientific">Phialemonium thermophilum</name>
    <dbReference type="NCBI Taxonomy" id="223376"/>
    <lineage>
        <taxon>Eukaryota</taxon>
        <taxon>Fungi</taxon>
        <taxon>Dikarya</taxon>
        <taxon>Ascomycota</taxon>
        <taxon>Pezizomycotina</taxon>
        <taxon>Sordariomycetes</taxon>
        <taxon>Sordariomycetidae</taxon>
        <taxon>Cephalothecales</taxon>
        <taxon>Cephalothecaceae</taxon>
        <taxon>Phialemonium</taxon>
    </lineage>
</organism>
<dbReference type="SMART" id="SM00822">
    <property type="entry name" value="PKS_KR"/>
    <property type="match status" value="1"/>
</dbReference>